<evidence type="ECO:0000313" key="5">
    <source>
        <dbReference type="Proteomes" id="UP000887577"/>
    </source>
</evidence>
<dbReference type="InterPro" id="IPR023210">
    <property type="entry name" value="NADP_OxRdtase_dom"/>
</dbReference>
<dbReference type="PROSITE" id="PS00062">
    <property type="entry name" value="ALDOKETO_REDUCTASE_2"/>
    <property type="match status" value="1"/>
</dbReference>
<keyword evidence="5" id="KW-1185">Reference proteome</keyword>
<dbReference type="FunFam" id="3.20.20.100:FF:000029">
    <property type="entry name" value="Aldo-keto reductase"/>
    <property type="match status" value="1"/>
</dbReference>
<dbReference type="PROSITE" id="PS00798">
    <property type="entry name" value="ALDOKETO_REDUCTASE_1"/>
    <property type="match status" value="1"/>
</dbReference>
<feature type="domain" description="NADP-dependent oxidoreductase" evidence="4">
    <location>
        <begin position="22"/>
        <end position="302"/>
    </location>
</feature>
<dbReference type="PANTHER" id="PTHR11732">
    <property type="entry name" value="ALDO/KETO REDUCTASE"/>
    <property type="match status" value="1"/>
</dbReference>
<dbReference type="PIRSF" id="PIRSF000097">
    <property type="entry name" value="AKR"/>
    <property type="match status" value="1"/>
</dbReference>
<proteinExistence type="predicted"/>
<evidence type="ECO:0000256" key="3">
    <source>
        <dbReference type="PIRSR" id="PIRSR000097-3"/>
    </source>
</evidence>
<feature type="site" description="Lowers pKa of active site Tyr" evidence="3">
    <location>
        <position position="84"/>
    </location>
</feature>
<dbReference type="SUPFAM" id="SSF51430">
    <property type="entry name" value="NAD(P)-linked oxidoreductase"/>
    <property type="match status" value="1"/>
</dbReference>
<feature type="binding site" evidence="2">
    <location>
        <position position="117"/>
    </location>
    <ligand>
        <name>substrate</name>
    </ligand>
</feature>
<evidence type="ECO:0000313" key="6">
    <source>
        <dbReference type="WBParaSite" id="PSU_v2.g12418.t1"/>
    </source>
</evidence>
<reference evidence="6" key="1">
    <citation type="submission" date="2022-11" db="UniProtKB">
        <authorList>
            <consortium name="WormBaseParasite"/>
        </authorList>
    </citation>
    <scope>IDENTIFICATION</scope>
</reference>
<evidence type="ECO:0000256" key="2">
    <source>
        <dbReference type="PIRSR" id="PIRSR000097-2"/>
    </source>
</evidence>
<dbReference type="InterPro" id="IPR036812">
    <property type="entry name" value="NAD(P)_OxRdtase_dom_sf"/>
</dbReference>
<dbReference type="PROSITE" id="PS00063">
    <property type="entry name" value="ALDOKETO_REDUCTASE_3"/>
    <property type="match status" value="1"/>
</dbReference>
<organism evidence="5 6">
    <name type="scientific">Panagrolaimus superbus</name>
    <dbReference type="NCBI Taxonomy" id="310955"/>
    <lineage>
        <taxon>Eukaryota</taxon>
        <taxon>Metazoa</taxon>
        <taxon>Ecdysozoa</taxon>
        <taxon>Nematoda</taxon>
        <taxon>Chromadorea</taxon>
        <taxon>Rhabditida</taxon>
        <taxon>Tylenchina</taxon>
        <taxon>Panagrolaimomorpha</taxon>
        <taxon>Panagrolaimoidea</taxon>
        <taxon>Panagrolaimidae</taxon>
        <taxon>Panagrolaimus</taxon>
    </lineage>
</organism>
<dbReference type="AlphaFoldDB" id="A0A914Y3T6"/>
<evidence type="ECO:0000256" key="1">
    <source>
        <dbReference type="PIRSR" id="PIRSR000097-1"/>
    </source>
</evidence>
<dbReference type="PRINTS" id="PR00069">
    <property type="entry name" value="ALDKETRDTASE"/>
</dbReference>
<accession>A0A914Y3T6</accession>
<protein>
    <submittedName>
        <fullName evidence="6">NADP-dependent oxidoreductase domain-containing protein</fullName>
    </submittedName>
</protein>
<sequence length="332" mass="38285">MVLPKEIPTVKMSNGIELPLFGYGTWQAKDEQELEKSLTVALENGYRLIDTAFVYGNEEIIGKTLQKFYDSGKLQRSDVFVTTKLPPFFHRNDDVEKCLNEQLKALKTDYIDLYLIHSPCPCKKDPEKPMFYFDANGMIVEEAVDHLETWKAMENLNKAGKVRSIGLSNFNKEQIQRICDNAEIPPDNLQVECHILFPQNELFDFCKSKGISFTAYAPLGSPSRQNFLPNTEWPEGDVLHHPNVMEISKKYGKTPAQILLRQLIQRGISAIPKSVTPSRIIENINIFDFELDFNDIKALEDIRPHVRLFPMKFRIQHSQYPYKDVLEAEKNK</sequence>
<dbReference type="Pfam" id="PF00248">
    <property type="entry name" value="Aldo_ket_red"/>
    <property type="match status" value="1"/>
</dbReference>
<feature type="active site" description="Proton donor" evidence="1">
    <location>
        <position position="55"/>
    </location>
</feature>
<dbReference type="Gene3D" id="3.20.20.100">
    <property type="entry name" value="NADP-dependent oxidoreductase domain"/>
    <property type="match status" value="1"/>
</dbReference>
<name>A0A914Y3T6_9BILA</name>
<dbReference type="InterPro" id="IPR020471">
    <property type="entry name" value="AKR"/>
</dbReference>
<evidence type="ECO:0000259" key="4">
    <source>
        <dbReference type="Pfam" id="PF00248"/>
    </source>
</evidence>
<dbReference type="WBParaSite" id="PSU_v2.g12418.t1">
    <property type="protein sequence ID" value="PSU_v2.g12418.t1"/>
    <property type="gene ID" value="PSU_v2.g12418"/>
</dbReference>
<dbReference type="Proteomes" id="UP000887577">
    <property type="component" value="Unplaced"/>
</dbReference>
<dbReference type="GO" id="GO:0016491">
    <property type="term" value="F:oxidoreductase activity"/>
    <property type="evidence" value="ECO:0007669"/>
    <property type="project" value="InterPro"/>
</dbReference>
<dbReference type="InterPro" id="IPR018170">
    <property type="entry name" value="Aldo/ket_reductase_CS"/>
</dbReference>